<evidence type="ECO:0000313" key="2">
    <source>
        <dbReference type="Proteomes" id="UP000017813"/>
    </source>
</evidence>
<sequence length="233" mass="25198">MNILDQMRQAAFSGSLKQNNPPQATFDGLNYSAEDDMAAAELSTLKLDVAGGISSWLETDDSDLDAGETLVDRFDAIMIGTVDADKNGDLDDDELDVLELAYGIASDYLISQGVNNEDVAAMLNDGDEAAAENIHEFLINMGVDGEDAEMAAINAAAFEFDEDSDSAVMDATYKRTVAIRNGVKTIVRKRISGTVKLSAKQKAAIKKMQLKAHSGKARAKRLKSLKRRKAMDL</sequence>
<dbReference type="RefSeq" id="WP_002642159.1">
    <property type="nucleotide sequence ID" value="NZ_CP019448.1"/>
</dbReference>
<protein>
    <submittedName>
        <fullName evidence="1">Uncharacterized protein</fullName>
    </submittedName>
</protein>
<dbReference type="eggNOG" id="ENOG5031TEP">
    <property type="taxonomic scope" value="Bacteria"/>
</dbReference>
<dbReference type="STRING" id="641147.HMPREF9021_01753"/>
<comment type="caution">
    <text evidence="1">The sequence shown here is derived from an EMBL/GenBank/DDBJ whole genome shotgun (WGS) entry which is preliminary data.</text>
</comment>
<proteinExistence type="predicted"/>
<keyword evidence="2" id="KW-1185">Reference proteome</keyword>
<gene>
    <name evidence="1" type="ORF">HMPREF9021_01753</name>
</gene>
<reference evidence="1 2" key="2">
    <citation type="submission" date="2011-10" db="EMBL/GenBank/DDBJ databases">
        <title>The Genome Sequence of Simonsiella muelleri ATCC 29453.</title>
        <authorList>
            <consortium name="The Broad Institute Genome Sequencing Platform"/>
            <consortium name="The Broad Institute Genome Sequencing Center for Infectious Disease"/>
            <person name="Earl A."/>
            <person name="Ward D."/>
            <person name="Feldgarden M."/>
            <person name="Gevers D."/>
            <person name="Izard J."/>
            <person name="Baranova O.V."/>
            <person name="Blanton J.M."/>
            <person name="Tanner A.C."/>
            <person name="Dewhirst F."/>
            <person name="Young S.K."/>
            <person name="Zeng Q."/>
            <person name="Gargeya S."/>
            <person name="Fitzgerald M."/>
            <person name="Haas B."/>
            <person name="Abouelleil A."/>
            <person name="Alvarado L."/>
            <person name="Arachchi H.M."/>
            <person name="Berlin A."/>
            <person name="Brown A."/>
            <person name="Chapman S.B."/>
            <person name="Chen Z."/>
            <person name="Dunbar C."/>
            <person name="Freedman E."/>
            <person name="Gearin G."/>
            <person name="Goldberg J."/>
            <person name="Griggs A."/>
            <person name="Gujja S."/>
            <person name="Heiman D."/>
            <person name="Howarth C."/>
            <person name="Larson L."/>
            <person name="Lui A."/>
            <person name="MacDonald P.J.P."/>
            <person name="Montmayeur A."/>
            <person name="Murphy C."/>
            <person name="Neiman D."/>
            <person name="Pearson M."/>
            <person name="Priest M."/>
            <person name="Roberts A."/>
            <person name="Saif S."/>
            <person name="Shea T."/>
            <person name="Shenoy N."/>
            <person name="Sisk P."/>
            <person name="Stolte C."/>
            <person name="Sykes S."/>
            <person name="Wortman J."/>
            <person name="Nusbaum C."/>
            <person name="Birren B."/>
        </authorList>
    </citation>
    <scope>NUCLEOTIDE SEQUENCE [LARGE SCALE GENOMIC DNA]</scope>
    <source>
        <strain evidence="1 2">ATCC 29453</strain>
    </source>
</reference>
<dbReference type="EMBL" id="ADCY02000035">
    <property type="protein sequence ID" value="EFG30466.1"/>
    <property type="molecule type" value="Genomic_DNA"/>
</dbReference>
<organism evidence="1 2">
    <name type="scientific">Simonsiella muelleri ATCC 29453</name>
    <dbReference type="NCBI Taxonomy" id="641147"/>
    <lineage>
        <taxon>Bacteria</taxon>
        <taxon>Pseudomonadati</taxon>
        <taxon>Pseudomonadota</taxon>
        <taxon>Betaproteobacteria</taxon>
        <taxon>Neisseriales</taxon>
        <taxon>Neisseriaceae</taxon>
        <taxon>Simonsiella</taxon>
    </lineage>
</organism>
<dbReference type="OrthoDB" id="8685390at2"/>
<dbReference type="AlphaFoldDB" id="V9HKJ1"/>
<name>V9HKJ1_9NEIS</name>
<dbReference type="KEGG" id="smur:BWP33_08245"/>
<evidence type="ECO:0000313" key="1">
    <source>
        <dbReference type="EMBL" id="EFG30466.1"/>
    </source>
</evidence>
<dbReference type="HOGENOM" id="CLU_1193857_0_0_4"/>
<dbReference type="Proteomes" id="UP000017813">
    <property type="component" value="Unassembled WGS sequence"/>
</dbReference>
<accession>V9HKJ1</accession>
<reference evidence="1 2" key="1">
    <citation type="submission" date="2010-03" db="EMBL/GenBank/DDBJ databases">
        <authorList>
            <consortium name="The Broad Institute Genome Sequencing Platform"/>
            <person name="Ward D."/>
            <person name="Earl A."/>
            <person name="Feldgarden M."/>
            <person name="Gevers D."/>
            <person name="Young S."/>
            <person name="Zeng Q."/>
            <person name="Koehrsen M."/>
            <person name="Alvarado L."/>
            <person name="Berlin A.M."/>
            <person name="Borenstein D."/>
            <person name="Chapman S.B."/>
            <person name="Chen Z."/>
            <person name="Engels R."/>
            <person name="Freedman E."/>
            <person name="Gellesch M."/>
            <person name="Goldberg J."/>
            <person name="Griggs A."/>
            <person name="Gujja S."/>
            <person name="Heilman E.R."/>
            <person name="Heiman D.I."/>
            <person name="Hepburn T.A."/>
            <person name="Howarth C."/>
            <person name="Jen D."/>
            <person name="Larson L."/>
            <person name="Mehta T."/>
            <person name="Park D."/>
            <person name="Pearson M."/>
            <person name="Richards J."/>
            <person name="Roberts A."/>
            <person name="Saif S."/>
            <person name="Shea T.D."/>
            <person name="Shenoy N."/>
            <person name="Sisk P."/>
            <person name="Stolte C."/>
            <person name="Sykes S.N."/>
            <person name="Walk T."/>
            <person name="White J."/>
            <person name="Yandava C."/>
            <person name="Izard J."/>
            <person name="Baranova O.V."/>
            <person name="Blanton J.M."/>
            <person name="Tanner A.C."/>
            <person name="Dewhirst F."/>
            <person name="Haas B."/>
            <person name="Nusbaum C."/>
            <person name="Birren B."/>
        </authorList>
    </citation>
    <scope>NUCLEOTIDE SEQUENCE [LARGE SCALE GENOMIC DNA]</scope>
    <source>
        <strain evidence="1 2">ATCC 29453</strain>
    </source>
</reference>